<organism evidence="1 2">
    <name type="scientific">Paracoccus caeni</name>
    <dbReference type="NCBI Taxonomy" id="657651"/>
    <lineage>
        <taxon>Bacteria</taxon>
        <taxon>Pseudomonadati</taxon>
        <taxon>Pseudomonadota</taxon>
        <taxon>Alphaproteobacteria</taxon>
        <taxon>Rhodobacterales</taxon>
        <taxon>Paracoccaceae</taxon>
        <taxon>Paracoccus</taxon>
    </lineage>
</organism>
<proteinExistence type="predicted"/>
<accession>A0A934SG74</accession>
<name>A0A934SG74_9RHOB</name>
<evidence type="ECO:0000313" key="1">
    <source>
        <dbReference type="EMBL" id="MBK4214822.1"/>
    </source>
</evidence>
<dbReference type="AlphaFoldDB" id="A0A934SG74"/>
<keyword evidence="2" id="KW-1185">Reference proteome</keyword>
<dbReference type="Proteomes" id="UP000640485">
    <property type="component" value="Unassembled WGS sequence"/>
</dbReference>
<protein>
    <submittedName>
        <fullName evidence="1">Uncharacterized protein</fullName>
    </submittedName>
</protein>
<sequence length="53" mass="6175">MSIQSLNADPRLLARGAVMRWRGEAEAQWLVRMKRGSCFFAWFPTQMDDGTWV</sequence>
<dbReference type="EMBL" id="JAEPRQ010000001">
    <property type="protein sequence ID" value="MBK4214822.1"/>
    <property type="molecule type" value="Genomic_DNA"/>
</dbReference>
<gene>
    <name evidence="1" type="ORF">JJJ17_02660</name>
</gene>
<reference evidence="1" key="1">
    <citation type="submission" date="2021-01" db="EMBL/GenBank/DDBJ databases">
        <title>Paracoccus amoyensis sp. nov., isolated from the surface seawater along the coast of Xiamen Island, China.</title>
        <authorList>
            <person name="Lyu L."/>
        </authorList>
    </citation>
    <scope>NUCLEOTIDE SEQUENCE</scope>
    <source>
        <strain evidence="1">MJ17</strain>
    </source>
</reference>
<evidence type="ECO:0000313" key="2">
    <source>
        <dbReference type="Proteomes" id="UP000640485"/>
    </source>
</evidence>
<comment type="caution">
    <text evidence="1">The sequence shown here is derived from an EMBL/GenBank/DDBJ whole genome shotgun (WGS) entry which is preliminary data.</text>
</comment>
<dbReference type="RefSeq" id="WP_200683573.1">
    <property type="nucleotide sequence ID" value="NZ_JAEPRQ010000001.1"/>
</dbReference>